<accession>A0ABW2QUZ8</accession>
<evidence type="ECO:0000313" key="1">
    <source>
        <dbReference type="EMBL" id="MFC7419551.1"/>
    </source>
</evidence>
<dbReference type="RefSeq" id="WP_380187099.1">
    <property type="nucleotide sequence ID" value="NZ_JBHTBQ010000011.1"/>
</dbReference>
<evidence type="ECO:0000313" key="2">
    <source>
        <dbReference type="Proteomes" id="UP001596473"/>
    </source>
</evidence>
<dbReference type="Gene3D" id="2.10.260.10">
    <property type="match status" value="1"/>
</dbReference>
<name>A0ABW2QUZ8_9NEIS</name>
<organism evidence="1 2">
    <name type="scientific">Iodobacter arcticus</name>
    <dbReference type="NCBI Taxonomy" id="590593"/>
    <lineage>
        <taxon>Bacteria</taxon>
        <taxon>Pseudomonadati</taxon>
        <taxon>Pseudomonadota</taxon>
        <taxon>Betaproteobacteria</taxon>
        <taxon>Neisseriales</taxon>
        <taxon>Chitinibacteraceae</taxon>
        <taxon>Iodobacter</taxon>
    </lineage>
</organism>
<comment type="caution">
    <text evidence="1">The sequence shown here is derived from an EMBL/GenBank/DDBJ whole genome shotgun (WGS) entry which is preliminary data.</text>
</comment>
<reference evidence="2" key="1">
    <citation type="journal article" date="2019" name="Int. J. Syst. Evol. Microbiol.">
        <title>The Global Catalogue of Microorganisms (GCM) 10K type strain sequencing project: providing services to taxonomists for standard genome sequencing and annotation.</title>
        <authorList>
            <consortium name="The Broad Institute Genomics Platform"/>
            <consortium name="The Broad Institute Genome Sequencing Center for Infectious Disease"/>
            <person name="Wu L."/>
            <person name="Ma J."/>
        </authorList>
    </citation>
    <scope>NUCLEOTIDE SEQUENCE [LARGE SCALE GENOMIC DNA]</scope>
    <source>
        <strain evidence="2">CCUG 62945</strain>
    </source>
</reference>
<proteinExistence type="predicted"/>
<keyword evidence="2" id="KW-1185">Reference proteome</keyword>
<dbReference type="Proteomes" id="UP001596473">
    <property type="component" value="Unassembled WGS sequence"/>
</dbReference>
<evidence type="ECO:0008006" key="3">
    <source>
        <dbReference type="Google" id="ProtNLM"/>
    </source>
</evidence>
<gene>
    <name evidence="1" type="ORF">ACFQNF_06625</name>
</gene>
<dbReference type="SUPFAM" id="SSF89447">
    <property type="entry name" value="AbrB/MazE/MraZ-like"/>
    <property type="match status" value="1"/>
</dbReference>
<sequence length="82" mass="8821">MKSALRQVGNSRGVIIPKSLITQYGFDEGVEMRATAEGLMLVKPQATVRAGWAEASKNLALSGDDALAWPEFANEGDGELVW</sequence>
<dbReference type="InterPro" id="IPR037914">
    <property type="entry name" value="SpoVT-AbrB_sf"/>
</dbReference>
<dbReference type="EMBL" id="JBHTBQ010000011">
    <property type="protein sequence ID" value="MFC7419551.1"/>
    <property type="molecule type" value="Genomic_DNA"/>
</dbReference>
<protein>
    <recommendedName>
        <fullName evidence="3">SpoVT-AbrB domain-containing protein</fullName>
    </recommendedName>
</protein>